<evidence type="ECO:0000313" key="1">
    <source>
        <dbReference type="EMBL" id="MYM20402.1"/>
    </source>
</evidence>
<evidence type="ECO:0008006" key="3">
    <source>
        <dbReference type="Google" id="ProtNLM"/>
    </source>
</evidence>
<proteinExistence type="predicted"/>
<dbReference type="InterPro" id="IPR022454">
    <property type="entry name" value="CHP03883_F420-assoc"/>
</dbReference>
<dbReference type="InterPro" id="IPR042271">
    <property type="entry name" value="Zinicin_2_N"/>
</dbReference>
<dbReference type="SUPFAM" id="SSF55486">
    <property type="entry name" value="Metalloproteases ('zincins'), catalytic domain"/>
    <property type="match status" value="1"/>
</dbReference>
<dbReference type="Gene3D" id="1.20.150.30">
    <property type="entry name" value="Zincin-like metallopeptidase, N-terminal domain"/>
    <property type="match status" value="1"/>
</dbReference>
<dbReference type="Pfam" id="PF10103">
    <property type="entry name" value="Zincin_2"/>
    <property type="match status" value="1"/>
</dbReference>
<dbReference type="InterPro" id="IPR018766">
    <property type="entry name" value="Zinicin_2"/>
</dbReference>
<keyword evidence="2" id="KW-1185">Reference proteome</keyword>
<dbReference type="RefSeq" id="WP_160953818.1">
    <property type="nucleotide sequence ID" value="NZ_WWEQ01000050.1"/>
</dbReference>
<dbReference type="AlphaFoldDB" id="A0A6N9HA59"/>
<protein>
    <recommendedName>
        <fullName evidence="3">Coenzyme F420 biosynthesis-associated protein</fullName>
    </recommendedName>
</protein>
<dbReference type="EMBL" id="WWEQ01000050">
    <property type="protein sequence ID" value="MYM20402.1"/>
    <property type="molecule type" value="Genomic_DNA"/>
</dbReference>
<comment type="caution">
    <text evidence="1">The sequence shown here is derived from an EMBL/GenBank/DDBJ whole genome shotgun (WGS) entry which is preliminary data.</text>
</comment>
<dbReference type="NCBIfam" id="TIGR03624">
    <property type="entry name" value="putative hydrolase"/>
    <property type="match status" value="1"/>
</dbReference>
<sequence>MTAPPAPGAAAPAGLIDVAEAVRTVRELAPAGELPAPEQARALVRELRAAAGTAEGLVFEVMALPPATEAQARRAMAAGSVAVVDRLGWAEANARTFAQLAAELEPLVARPQGSGLGRLAGRLPGARRASQLLARRTASAQTGAVLAILSGRVLGQFDPFGAEGRLLLVAPNVYRIERALRAVPRDFRLWVALHEQTHRAQFAAAPWLRAHLRELLAQFAAGADPDYRRLGAVLRRLPDALRRRASLIDVTADPAQQRVLDRVTAVMSLLEGHADVVMDAVGPGAIPTVADIRRAFDTRRADAGGVRGAVADLLGLTAKLRQYERGAVFVRAVVAARGHTGLARVWEGPDLLPAPEEIADPDRWLARVPAHG</sequence>
<organism evidence="1 2">
    <name type="scientific">Brevibacterium rongguiense</name>
    <dbReference type="NCBI Taxonomy" id="2695267"/>
    <lineage>
        <taxon>Bacteria</taxon>
        <taxon>Bacillati</taxon>
        <taxon>Actinomycetota</taxon>
        <taxon>Actinomycetes</taxon>
        <taxon>Micrococcales</taxon>
        <taxon>Brevibacteriaceae</taxon>
        <taxon>Brevibacterium</taxon>
    </lineage>
</organism>
<dbReference type="Proteomes" id="UP000469215">
    <property type="component" value="Unassembled WGS sequence"/>
</dbReference>
<name>A0A6N9HA59_9MICO</name>
<accession>A0A6N9HA59</accession>
<gene>
    <name evidence="1" type="ORF">GSY69_10625</name>
</gene>
<dbReference type="NCBIfam" id="TIGR03883">
    <property type="entry name" value="DUF2342_F420"/>
    <property type="match status" value="1"/>
</dbReference>
<evidence type="ECO:0000313" key="2">
    <source>
        <dbReference type="Proteomes" id="UP000469215"/>
    </source>
</evidence>
<reference evidence="1 2" key="1">
    <citation type="submission" date="2020-01" db="EMBL/GenBank/DDBJ databases">
        <authorList>
            <person name="Deng T."/>
        </authorList>
    </citation>
    <scope>NUCLEOTIDE SEQUENCE [LARGE SCALE GENOMIC DNA]</scope>
    <source>
        <strain evidence="1 2">5221</strain>
    </source>
</reference>
<dbReference type="PANTHER" id="PTHR39420">
    <property type="match status" value="1"/>
</dbReference>
<dbReference type="PANTHER" id="PTHR39420:SF1">
    <property type="entry name" value="HYDROLASE"/>
    <property type="match status" value="1"/>
</dbReference>